<sequence>MNAVRIIALPVIAASLLASEPALADSEFTGSVSTRGVAAKRDILQNDEFDSSGFGADVSLRGEKDFNILRFWAKGSAGIFQYLDEERENRQVLQGEIGIARDFGDDFEISLRGVYSQNLVFVEALSADQQRARAQVKWEADGNRFQAYGEYRKRQYDQLVPADGTGTRFGGHYNRRLGSYHWVRVGGFADTIDSTDDERDYNRISGSVEYSHPVSRMFRGRASVDVRTWKFPGRIARGDATAATRQDNAITPQVGVDYGRATGLFGRARAGYEMRKSNDERFDGNTPRLSLEVGYRF</sequence>
<protein>
    <recommendedName>
        <fullName evidence="4">DUF481 domain-containing protein</fullName>
    </recommendedName>
</protein>
<dbReference type="Proteomes" id="UP000824927">
    <property type="component" value="Unassembled WGS sequence"/>
</dbReference>
<evidence type="ECO:0008006" key="4">
    <source>
        <dbReference type="Google" id="ProtNLM"/>
    </source>
</evidence>
<evidence type="ECO:0000313" key="2">
    <source>
        <dbReference type="EMBL" id="MBY6216869.1"/>
    </source>
</evidence>
<dbReference type="EMBL" id="JAHVKP010000001">
    <property type="protein sequence ID" value="MBY6216869.1"/>
    <property type="molecule type" value="Genomic_DNA"/>
</dbReference>
<organism evidence="2 3">
    <name type="scientific">Qipengyuania aquimaris</name>
    <dbReference type="NCBI Taxonomy" id="255984"/>
    <lineage>
        <taxon>Bacteria</taxon>
        <taxon>Pseudomonadati</taxon>
        <taxon>Pseudomonadota</taxon>
        <taxon>Alphaproteobacteria</taxon>
        <taxon>Sphingomonadales</taxon>
        <taxon>Erythrobacteraceae</taxon>
        <taxon>Qipengyuania</taxon>
    </lineage>
</organism>
<gene>
    <name evidence="2" type="ORF">KUV31_00765</name>
</gene>
<reference evidence="2" key="1">
    <citation type="submission" date="2021-06" db="EMBL/GenBank/DDBJ databases">
        <title>50 bacteria genomes isolated from Dapeng, Shenzhen, China.</title>
        <authorList>
            <person name="Zheng W."/>
            <person name="Yu S."/>
            <person name="Huang Y."/>
        </authorList>
    </citation>
    <scope>NUCLEOTIDE SEQUENCE</scope>
    <source>
        <strain evidence="2">DP4N28-2</strain>
    </source>
</reference>
<feature type="chain" id="PRO_5040398520" description="DUF481 domain-containing protein" evidence="1">
    <location>
        <begin position="25"/>
        <end position="297"/>
    </location>
</feature>
<proteinExistence type="predicted"/>
<name>A0A9Q3RYI9_9SPHN</name>
<evidence type="ECO:0000313" key="3">
    <source>
        <dbReference type="Proteomes" id="UP000824927"/>
    </source>
</evidence>
<comment type="caution">
    <text evidence="2">The sequence shown here is derived from an EMBL/GenBank/DDBJ whole genome shotgun (WGS) entry which is preliminary data.</text>
</comment>
<accession>A0A9Q3RYI9</accession>
<evidence type="ECO:0000256" key="1">
    <source>
        <dbReference type="SAM" id="SignalP"/>
    </source>
</evidence>
<dbReference type="RefSeq" id="WP_222404138.1">
    <property type="nucleotide sequence ID" value="NZ_JAHVKP010000001.1"/>
</dbReference>
<feature type="signal peptide" evidence="1">
    <location>
        <begin position="1"/>
        <end position="24"/>
    </location>
</feature>
<keyword evidence="1" id="KW-0732">Signal</keyword>
<dbReference type="AlphaFoldDB" id="A0A9Q3RYI9"/>